<dbReference type="EMBL" id="PYFT01000001">
    <property type="protein sequence ID" value="PSR54334.1"/>
    <property type="molecule type" value="Genomic_DNA"/>
</dbReference>
<protein>
    <submittedName>
        <fullName evidence="1">Uncharacterized protein</fullName>
    </submittedName>
</protein>
<dbReference type="Proteomes" id="UP000240357">
    <property type="component" value="Unassembled WGS sequence"/>
</dbReference>
<organism evidence="1 2">
    <name type="scientific">Adhaeribacter arboris</name>
    <dbReference type="NCBI Taxonomy" id="2072846"/>
    <lineage>
        <taxon>Bacteria</taxon>
        <taxon>Pseudomonadati</taxon>
        <taxon>Bacteroidota</taxon>
        <taxon>Cytophagia</taxon>
        <taxon>Cytophagales</taxon>
        <taxon>Hymenobacteraceae</taxon>
        <taxon>Adhaeribacter</taxon>
    </lineage>
</organism>
<accession>A0A2T2YFQ8</accession>
<sequence length="144" mass="17092">MYIKIIDFCVNSSMSELEKSKMLKISASDKVYQDIREKLRATFTKYSYIPEVALCDKSCQELKSEAITKDGQVQYLLEVVLCMLQSVPNSPFMEELFNNFLKDYIHFVNPEHIYHLADYYLTDDFILKHKSEWHQDQSPKIRYI</sequence>
<evidence type="ECO:0000313" key="2">
    <source>
        <dbReference type="Proteomes" id="UP000240357"/>
    </source>
</evidence>
<name>A0A2T2YFQ8_9BACT</name>
<keyword evidence="2" id="KW-1185">Reference proteome</keyword>
<dbReference type="AlphaFoldDB" id="A0A2T2YFQ8"/>
<comment type="caution">
    <text evidence="1">The sequence shown here is derived from an EMBL/GenBank/DDBJ whole genome shotgun (WGS) entry which is preliminary data.</text>
</comment>
<evidence type="ECO:0000313" key="1">
    <source>
        <dbReference type="EMBL" id="PSR54334.1"/>
    </source>
</evidence>
<proteinExistence type="predicted"/>
<reference evidence="1 2" key="1">
    <citation type="submission" date="2018-03" db="EMBL/GenBank/DDBJ databases">
        <title>Adhaeribacter sp. HMF7605 Genome sequencing and assembly.</title>
        <authorList>
            <person name="Kang H."/>
            <person name="Kang J."/>
            <person name="Cha I."/>
            <person name="Kim H."/>
            <person name="Joh K."/>
        </authorList>
    </citation>
    <scope>NUCLEOTIDE SEQUENCE [LARGE SCALE GENOMIC DNA]</scope>
    <source>
        <strain evidence="1 2">HMF7605</strain>
    </source>
</reference>
<gene>
    <name evidence="1" type="ORF">AHMF7605_12815</name>
</gene>